<organism evidence="1 2">
    <name type="scientific">Pinibacter aurantiacus</name>
    <dbReference type="NCBI Taxonomy" id="2851599"/>
    <lineage>
        <taxon>Bacteria</taxon>
        <taxon>Pseudomonadati</taxon>
        <taxon>Bacteroidota</taxon>
        <taxon>Chitinophagia</taxon>
        <taxon>Chitinophagales</taxon>
        <taxon>Chitinophagaceae</taxon>
        <taxon>Pinibacter</taxon>
    </lineage>
</organism>
<dbReference type="Proteomes" id="UP000812270">
    <property type="component" value="Unassembled WGS sequence"/>
</dbReference>
<dbReference type="Pfam" id="PF09865">
    <property type="entry name" value="DUF2092"/>
    <property type="match status" value="1"/>
</dbReference>
<dbReference type="AlphaFoldDB" id="A0A9E2W712"/>
<evidence type="ECO:0000313" key="1">
    <source>
        <dbReference type="EMBL" id="MBV4360468.1"/>
    </source>
</evidence>
<gene>
    <name evidence="1" type="ORF">KTO63_25110</name>
</gene>
<dbReference type="EMBL" id="JAHSPG010000018">
    <property type="protein sequence ID" value="MBV4360468.1"/>
    <property type="molecule type" value="Genomic_DNA"/>
</dbReference>
<reference evidence="1" key="1">
    <citation type="submission" date="2021-06" db="EMBL/GenBank/DDBJ databases">
        <authorList>
            <person name="Huq M.A."/>
        </authorList>
    </citation>
    <scope>NUCLEOTIDE SEQUENCE</scope>
    <source>
        <strain evidence="1">MAH-26</strain>
    </source>
</reference>
<protein>
    <submittedName>
        <fullName evidence="1">DUF2092 domain-containing protein</fullName>
    </submittedName>
</protein>
<proteinExistence type="predicted"/>
<accession>A0A9E2W712</accession>
<comment type="caution">
    <text evidence="1">The sequence shown here is derived from an EMBL/GenBank/DDBJ whole genome shotgun (WGS) entry which is preliminary data.</text>
</comment>
<keyword evidence="2" id="KW-1185">Reference proteome</keyword>
<evidence type="ECO:0000313" key="2">
    <source>
        <dbReference type="Proteomes" id="UP000812270"/>
    </source>
</evidence>
<dbReference type="InterPro" id="IPR019207">
    <property type="entry name" value="DUF2092"/>
</dbReference>
<name>A0A9E2W712_9BACT</name>
<sequence>MKAIFIGSFLALFFVNGYAQKKQQDTLAILIIDRMSDVIGDLESCSFKLNAAIDDWDPSYGLVKHFTNYEVYLSGQSKMMVNVHGIHGHRQFLYNGDQLAYYSYDENNYGMIKTPGTSIQMIDSLHKMYDFDFPAGDFFYPAFTDDLLESADSVNYLGMVKINDKEYFHVMAVSKDVNLQFWISNDAYNLPAKFSITYKNKEGTPQYVASFSDWQINPALPNAMFDFQPPPGASQVRIMAKNEK</sequence>
<dbReference type="RefSeq" id="WP_217794874.1">
    <property type="nucleotide sequence ID" value="NZ_JAHSPG010000018.1"/>
</dbReference>